<evidence type="ECO:0000313" key="5">
    <source>
        <dbReference type="EMBL" id="QNJ94820.1"/>
    </source>
</evidence>
<evidence type="ECO:0000256" key="1">
    <source>
        <dbReference type="ARBA" id="ARBA00006484"/>
    </source>
</evidence>
<dbReference type="FunFam" id="3.40.50.720:FF:000084">
    <property type="entry name" value="Short-chain dehydrogenase reductase"/>
    <property type="match status" value="1"/>
</dbReference>
<dbReference type="InterPro" id="IPR036291">
    <property type="entry name" value="NAD(P)-bd_dom_sf"/>
</dbReference>
<dbReference type="Proteomes" id="UP000515498">
    <property type="component" value="Chromosome"/>
</dbReference>
<dbReference type="KEGG" id="mflu:HZU40_11545"/>
<dbReference type="EMBL" id="CP059894">
    <property type="protein sequence ID" value="QNJ94820.1"/>
    <property type="molecule type" value="Genomic_DNA"/>
</dbReference>
<dbReference type="PANTHER" id="PTHR24321">
    <property type="entry name" value="DEHYDROGENASES, SHORT CHAIN"/>
    <property type="match status" value="1"/>
</dbReference>
<dbReference type="CDD" id="cd05233">
    <property type="entry name" value="SDR_c"/>
    <property type="match status" value="1"/>
</dbReference>
<gene>
    <name evidence="5" type="ORF">HZU40_11545</name>
</gene>
<dbReference type="InterPro" id="IPR002347">
    <property type="entry name" value="SDR_fam"/>
</dbReference>
<dbReference type="GO" id="GO:0016491">
    <property type="term" value="F:oxidoreductase activity"/>
    <property type="evidence" value="ECO:0007669"/>
    <property type="project" value="UniProtKB-KW"/>
</dbReference>
<dbReference type="PANTHER" id="PTHR24321:SF8">
    <property type="entry name" value="ESTRADIOL 17-BETA-DEHYDROGENASE 8-RELATED"/>
    <property type="match status" value="1"/>
</dbReference>
<dbReference type="AlphaFoldDB" id="A0A7G8PKF4"/>
<organism evidence="5 6">
    <name type="scientific">Mycolicibacterium fluoranthenivorans</name>
    <dbReference type="NCBI Taxonomy" id="258505"/>
    <lineage>
        <taxon>Bacteria</taxon>
        <taxon>Bacillati</taxon>
        <taxon>Actinomycetota</taxon>
        <taxon>Actinomycetes</taxon>
        <taxon>Mycobacteriales</taxon>
        <taxon>Mycobacteriaceae</taxon>
        <taxon>Mycolicibacterium</taxon>
    </lineage>
</organism>
<dbReference type="NCBIfam" id="TIGR03971">
    <property type="entry name" value="SDR_subfam_1"/>
    <property type="match status" value="1"/>
</dbReference>
<dbReference type="Gene3D" id="3.40.50.720">
    <property type="entry name" value="NAD(P)-binding Rossmann-like Domain"/>
    <property type="match status" value="1"/>
</dbReference>
<keyword evidence="2" id="KW-0560">Oxidoreductase</keyword>
<keyword evidence="3" id="KW-0520">NAD</keyword>
<dbReference type="NCBIfam" id="NF009467">
    <property type="entry name" value="PRK12826.1-3"/>
    <property type="match status" value="1"/>
</dbReference>
<protein>
    <submittedName>
        <fullName evidence="5">Mycofactocin-coupled SDR family oxidoreductase</fullName>
    </submittedName>
</protein>
<proteinExistence type="inferred from homology"/>
<dbReference type="PRINTS" id="PR00080">
    <property type="entry name" value="SDRFAMILY"/>
</dbReference>
<dbReference type="SUPFAM" id="SSF51735">
    <property type="entry name" value="NAD(P)-binding Rossmann-fold domains"/>
    <property type="match status" value="1"/>
</dbReference>
<dbReference type="Pfam" id="PF00106">
    <property type="entry name" value="adh_short"/>
    <property type="match status" value="1"/>
</dbReference>
<evidence type="ECO:0000313" key="6">
    <source>
        <dbReference type="Proteomes" id="UP000515498"/>
    </source>
</evidence>
<name>A0A7G8PKF4_9MYCO</name>
<dbReference type="PRINTS" id="PR00081">
    <property type="entry name" value="GDHRDH"/>
</dbReference>
<dbReference type="PROSITE" id="PS00061">
    <property type="entry name" value="ADH_SHORT"/>
    <property type="match status" value="1"/>
</dbReference>
<reference evidence="5 6" key="1">
    <citation type="submission" date="2020-07" db="EMBL/GenBank/DDBJ databases">
        <title>Draft genome sequence of four isobutane-metabolizing strains capable of cometabolically degrading diverse ether contaminants.</title>
        <authorList>
            <person name="Chen W."/>
            <person name="Faulkner N."/>
            <person name="Smith C."/>
            <person name="Hyman M."/>
        </authorList>
    </citation>
    <scope>NUCLEOTIDE SEQUENCE [LARGE SCALE GENOMIC DNA]</scope>
    <source>
        <strain evidence="5 6">2A</strain>
    </source>
</reference>
<accession>A0A7G8PKF4</accession>
<evidence type="ECO:0000256" key="3">
    <source>
        <dbReference type="ARBA" id="ARBA00023027"/>
    </source>
</evidence>
<evidence type="ECO:0000256" key="4">
    <source>
        <dbReference type="RuleBase" id="RU000363"/>
    </source>
</evidence>
<evidence type="ECO:0000256" key="2">
    <source>
        <dbReference type="ARBA" id="ARBA00023002"/>
    </source>
</evidence>
<sequence>MMGNRVEGQVAFITGAARGQGRSHAITLADEGAAIIAVDSCGANGETVDYPLATADDLAETVELVKEAGGRIVASQVDVRDLAGLEKAVADGVAEFGRLDIVVANAGTLNGIAQLWELTEKQVTDQIDVNLIGVWRTIKATVPTLLEQNQGGSVILTSSTSGLAAELNLGHYVASKHGVTGLMRNLSAELAPFGIRVNTVNPTIVDTPMVNNEPMIQLFTGGMEGAVYEDAYQAMSTIQSLNIPFVESIDISKAVLYLASEDARYVTGVSMMVDGGALNPFKIPTELPR</sequence>
<dbReference type="InterPro" id="IPR023985">
    <property type="entry name" value="SDR_subfam_1"/>
</dbReference>
<comment type="similarity">
    <text evidence="1 4">Belongs to the short-chain dehydrogenases/reductases (SDR) family.</text>
</comment>
<dbReference type="InterPro" id="IPR020904">
    <property type="entry name" value="Sc_DH/Rdtase_CS"/>
</dbReference>